<evidence type="ECO:0000313" key="2">
    <source>
        <dbReference type="Proteomes" id="UP000254255"/>
    </source>
</evidence>
<dbReference type="Proteomes" id="UP000254255">
    <property type="component" value="Unassembled WGS sequence"/>
</dbReference>
<dbReference type="AlphaFoldDB" id="A0A377BHZ6"/>
<name>A0A377BHZ6_ECOLX</name>
<evidence type="ECO:0000313" key="1">
    <source>
        <dbReference type="EMBL" id="STL66332.1"/>
    </source>
</evidence>
<dbReference type="EMBL" id="UGET01000004">
    <property type="protein sequence ID" value="STL66332.1"/>
    <property type="molecule type" value="Genomic_DNA"/>
</dbReference>
<organism evidence="1 2">
    <name type="scientific">Escherichia coli</name>
    <dbReference type="NCBI Taxonomy" id="562"/>
    <lineage>
        <taxon>Bacteria</taxon>
        <taxon>Pseudomonadati</taxon>
        <taxon>Pseudomonadota</taxon>
        <taxon>Gammaproteobacteria</taxon>
        <taxon>Enterobacterales</taxon>
        <taxon>Enterobacteriaceae</taxon>
        <taxon>Escherichia</taxon>
    </lineage>
</organism>
<protein>
    <submittedName>
        <fullName evidence="1">Uncharacterized protein</fullName>
    </submittedName>
</protein>
<gene>
    <name evidence="1" type="ORF">NCTC13148_00839</name>
</gene>
<reference evidence="1 2" key="1">
    <citation type="submission" date="2018-06" db="EMBL/GenBank/DDBJ databases">
        <authorList>
            <consortium name="Pathogen Informatics"/>
            <person name="Doyle S."/>
        </authorList>
    </citation>
    <scope>NUCLEOTIDE SEQUENCE [LARGE SCALE GENOMIC DNA]</scope>
    <source>
        <strain evidence="1 2">NCTC13148</strain>
    </source>
</reference>
<proteinExistence type="predicted"/>
<accession>A0A377BHZ6</accession>
<sequence length="174" mass="20344">MSCQTLSLVFWHRKSLQQRNYRYILNVRFFLLIDSIVKCRLFYNYFIASSTGCSNTVYVGISVFPLKYEPAQVMNINLYITINHVAITLNLFCERPEQHCAIRSFRQDYFHIPVKNNFIINLIVFNSSSASINIYLEFYLFHDNARKESSWQTRRNPASLAFSSVLINATVSAE</sequence>